<evidence type="ECO:0000313" key="1">
    <source>
        <dbReference type="EMBL" id="KAI8535480.1"/>
    </source>
</evidence>
<accession>A0ACC0M3E4</accession>
<organism evidence="1 2">
    <name type="scientific">Rhododendron molle</name>
    <name type="common">Chinese azalea</name>
    <name type="synonym">Azalea mollis</name>
    <dbReference type="NCBI Taxonomy" id="49168"/>
    <lineage>
        <taxon>Eukaryota</taxon>
        <taxon>Viridiplantae</taxon>
        <taxon>Streptophyta</taxon>
        <taxon>Embryophyta</taxon>
        <taxon>Tracheophyta</taxon>
        <taxon>Spermatophyta</taxon>
        <taxon>Magnoliopsida</taxon>
        <taxon>eudicotyledons</taxon>
        <taxon>Gunneridae</taxon>
        <taxon>Pentapetalae</taxon>
        <taxon>asterids</taxon>
        <taxon>Ericales</taxon>
        <taxon>Ericaceae</taxon>
        <taxon>Ericoideae</taxon>
        <taxon>Rhodoreae</taxon>
        <taxon>Rhododendron</taxon>
    </lineage>
</organism>
<comment type="caution">
    <text evidence="1">The sequence shown here is derived from an EMBL/GenBank/DDBJ whole genome shotgun (WGS) entry which is preliminary data.</text>
</comment>
<name>A0ACC0M3E4_RHOML</name>
<dbReference type="EMBL" id="CM046397">
    <property type="protein sequence ID" value="KAI8535480.1"/>
    <property type="molecule type" value="Genomic_DNA"/>
</dbReference>
<gene>
    <name evidence="1" type="ORF">RHMOL_Rhmol10G0177700</name>
</gene>
<evidence type="ECO:0000313" key="2">
    <source>
        <dbReference type="Proteomes" id="UP001062846"/>
    </source>
</evidence>
<reference evidence="1" key="1">
    <citation type="submission" date="2022-02" db="EMBL/GenBank/DDBJ databases">
        <title>Plant Genome Project.</title>
        <authorList>
            <person name="Zhang R.-G."/>
        </authorList>
    </citation>
    <scope>NUCLEOTIDE SEQUENCE</scope>
    <source>
        <strain evidence="1">AT1</strain>
    </source>
</reference>
<proteinExistence type="predicted"/>
<protein>
    <submittedName>
        <fullName evidence="1">Uncharacterized protein</fullName>
    </submittedName>
</protein>
<keyword evidence="2" id="KW-1185">Reference proteome</keyword>
<dbReference type="Proteomes" id="UP001062846">
    <property type="component" value="Chromosome 10"/>
</dbReference>
<sequence>MRLRTDPSSHITEDTRGLRTDPGDIPPRAPYRPWRHTPEGSVPTPETYHRGLRTNPGDILPRAPYQPRRHTTEGSVPSSETYYRGHPRASYQPRRHTTEGSIPTPETQHRGLPSNPPAFDETQHREESSRRADLAMCSVTALSGGSSMTSPEAVT</sequence>